<sequence>MARMTGVVYITLNGQKKRSEGDASLKVGGKIREQIKDANGPCGLATKEVVGGEVKFTLRHGSDEDVVALQQLDDVTVLFETDSGQRYLVASAGTVGEVELKGNKVEVTMAGNPAELV</sequence>
<dbReference type="RefSeq" id="WP_347936137.1">
    <property type="nucleotide sequence ID" value="NZ_JBDXMI010000001.1"/>
</dbReference>
<proteinExistence type="predicted"/>
<protein>
    <submittedName>
        <fullName evidence="1">Phage tail tube protein</fullName>
    </submittedName>
</protein>
<comment type="caution">
    <text evidence="1">The sequence shown here is derived from an EMBL/GenBank/DDBJ whole genome shotgun (WGS) entry which is preliminary data.</text>
</comment>
<evidence type="ECO:0000313" key="1">
    <source>
        <dbReference type="EMBL" id="MEO9385305.1"/>
    </source>
</evidence>
<keyword evidence="2" id="KW-1185">Reference proteome</keyword>
<dbReference type="Pfam" id="PF10618">
    <property type="entry name" value="Tail_tube"/>
    <property type="match status" value="1"/>
</dbReference>
<organism evidence="1 2">
    <name type="scientific">Chromobacterium phragmitis</name>
    <dbReference type="NCBI Taxonomy" id="2202141"/>
    <lineage>
        <taxon>Bacteria</taxon>
        <taxon>Pseudomonadati</taxon>
        <taxon>Pseudomonadota</taxon>
        <taxon>Betaproteobacteria</taxon>
        <taxon>Neisseriales</taxon>
        <taxon>Chromobacteriaceae</taxon>
        <taxon>Chromobacterium</taxon>
    </lineage>
</organism>
<name>A0ABV0IVK9_9NEIS</name>
<gene>
    <name evidence="1" type="ORF">ABI908_14500</name>
</gene>
<dbReference type="Proteomes" id="UP001462502">
    <property type="component" value="Unassembled WGS sequence"/>
</dbReference>
<evidence type="ECO:0000313" key="2">
    <source>
        <dbReference type="Proteomes" id="UP001462502"/>
    </source>
</evidence>
<dbReference type="InterPro" id="IPR019596">
    <property type="entry name" value="Phage_Mu_GpM_tail_tub"/>
</dbReference>
<dbReference type="EMBL" id="JBDXMI010000001">
    <property type="protein sequence ID" value="MEO9385305.1"/>
    <property type="molecule type" value="Genomic_DNA"/>
</dbReference>
<accession>A0ABV0IVK9</accession>
<reference evidence="1 2" key="1">
    <citation type="submission" date="2024-05" db="EMBL/GenBank/DDBJ databases">
        <authorList>
            <person name="De Oliveira J.P."/>
            <person name="Noriler S.A."/>
            <person name="De Oliveira A.G."/>
            <person name="Sipoli D.S."/>
        </authorList>
    </citation>
    <scope>NUCLEOTIDE SEQUENCE [LARGE SCALE GENOMIC DNA]</scope>
    <source>
        <strain evidence="1 2">LABIM192</strain>
    </source>
</reference>